<dbReference type="PANTHER" id="PTHR43280:SF30">
    <property type="entry name" value="MMSAB OPERON REGULATORY PROTEIN"/>
    <property type="match status" value="1"/>
</dbReference>
<dbReference type="InterPro" id="IPR020449">
    <property type="entry name" value="Tscrpt_reg_AraC-type_HTH"/>
</dbReference>
<feature type="domain" description="HTH araC/xylS-type" evidence="4">
    <location>
        <begin position="190"/>
        <end position="288"/>
    </location>
</feature>
<keyword evidence="6" id="KW-1185">Reference proteome</keyword>
<gene>
    <name evidence="5" type="ORF">LH29_14910</name>
</gene>
<dbReference type="AlphaFoldDB" id="A0A0D8J923"/>
<dbReference type="PANTHER" id="PTHR43280">
    <property type="entry name" value="ARAC-FAMILY TRANSCRIPTIONAL REGULATOR"/>
    <property type="match status" value="1"/>
</dbReference>
<dbReference type="SMART" id="SM00342">
    <property type="entry name" value="HTH_ARAC"/>
    <property type="match status" value="1"/>
</dbReference>
<dbReference type="SUPFAM" id="SSF46689">
    <property type="entry name" value="Homeodomain-like"/>
    <property type="match status" value="2"/>
</dbReference>
<keyword evidence="1" id="KW-0805">Transcription regulation</keyword>
<dbReference type="InterPro" id="IPR003313">
    <property type="entry name" value="AraC-bd"/>
</dbReference>
<evidence type="ECO:0000256" key="2">
    <source>
        <dbReference type="ARBA" id="ARBA00023125"/>
    </source>
</evidence>
<dbReference type="EMBL" id="JRHC01000003">
    <property type="protein sequence ID" value="KJF43500.1"/>
    <property type="molecule type" value="Genomic_DNA"/>
</dbReference>
<evidence type="ECO:0000259" key="4">
    <source>
        <dbReference type="PROSITE" id="PS01124"/>
    </source>
</evidence>
<dbReference type="InterPro" id="IPR018062">
    <property type="entry name" value="HTH_AraC-typ_CS"/>
</dbReference>
<reference evidence="5 6" key="1">
    <citation type="submission" date="2014-09" db="EMBL/GenBank/DDBJ databases">
        <title>Draft Genome Sequence of Draconibacterium sp. JN14CK-3.</title>
        <authorList>
            <person name="Dong C."/>
            <person name="Lai Q."/>
            <person name="Shao Z."/>
        </authorList>
    </citation>
    <scope>NUCLEOTIDE SEQUENCE [LARGE SCALE GENOMIC DNA]</scope>
    <source>
        <strain evidence="5 6">JN14CK-3</strain>
    </source>
</reference>
<dbReference type="Gene3D" id="1.10.10.60">
    <property type="entry name" value="Homeodomain-like"/>
    <property type="match status" value="2"/>
</dbReference>
<protein>
    <submittedName>
        <fullName evidence="5">AraC family transcriptional regulator</fullName>
    </submittedName>
</protein>
<dbReference type="GO" id="GO:0003700">
    <property type="term" value="F:DNA-binding transcription factor activity"/>
    <property type="evidence" value="ECO:0007669"/>
    <property type="project" value="InterPro"/>
</dbReference>
<dbReference type="Gene3D" id="2.60.120.280">
    <property type="entry name" value="Regulatory protein AraC"/>
    <property type="match status" value="1"/>
</dbReference>
<dbReference type="SUPFAM" id="SSF51215">
    <property type="entry name" value="Regulatory protein AraC"/>
    <property type="match status" value="1"/>
</dbReference>
<dbReference type="RefSeq" id="WP_045030887.1">
    <property type="nucleotide sequence ID" value="NZ_JRHC01000003.1"/>
</dbReference>
<dbReference type="STRING" id="1544798.LH29_14910"/>
<keyword evidence="2" id="KW-0238">DNA-binding</keyword>
<dbReference type="PRINTS" id="PR00032">
    <property type="entry name" value="HTHARAC"/>
</dbReference>
<dbReference type="Pfam" id="PF02311">
    <property type="entry name" value="AraC_binding"/>
    <property type="match status" value="1"/>
</dbReference>
<dbReference type="GO" id="GO:0043565">
    <property type="term" value="F:sequence-specific DNA binding"/>
    <property type="evidence" value="ECO:0007669"/>
    <property type="project" value="InterPro"/>
</dbReference>
<evidence type="ECO:0000256" key="3">
    <source>
        <dbReference type="ARBA" id="ARBA00023163"/>
    </source>
</evidence>
<proteinExistence type="predicted"/>
<dbReference type="PROSITE" id="PS01124">
    <property type="entry name" value="HTH_ARAC_FAMILY_2"/>
    <property type="match status" value="1"/>
</dbReference>
<accession>A0A0D8J923</accession>
<dbReference type="InterPro" id="IPR009057">
    <property type="entry name" value="Homeodomain-like_sf"/>
</dbReference>
<organism evidence="5 6">
    <name type="scientific">Draconibacterium sediminis</name>
    <dbReference type="NCBI Taxonomy" id="1544798"/>
    <lineage>
        <taxon>Bacteria</taxon>
        <taxon>Pseudomonadati</taxon>
        <taxon>Bacteroidota</taxon>
        <taxon>Bacteroidia</taxon>
        <taxon>Marinilabiliales</taxon>
        <taxon>Prolixibacteraceae</taxon>
        <taxon>Draconibacterium</taxon>
    </lineage>
</organism>
<dbReference type="PROSITE" id="PS00041">
    <property type="entry name" value="HTH_ARAC_FAMILY_1"/>
    <property type="match status" value="1"/>
</dbReference>
<evidence type="ECO:0000256" key="1">
    <source>
        <dbReference type="ARBA" id="ARBA00023015"/>
    </source>
</evidence>
<comment type="caution">
    <text evidence="5">The sequence shown here is derived from an EMBL/GenBank/DDBJ whole genome shotgun (WGS) entry which is preliminary data.</text>
</comment>
<sequence>MKDYFKYLTTADEDINWGLYLNVAGTSTISAKTLYPPTEHPSEYFFNWESGRILQEYQLNYITEGTGIFENKHGKFQVKPGSILLILPNEWHRYRPIRTTGWTENYIGFNGKIANELLKNNIFSPAQPVINCGIKEEIIDTYLKIYDLVEKERPGFQQIASGMIVKLLGYIVSFEKRKEFSGKYIAEVIEKVRFQMRQNIEMEYNMETLAQEYNVGYSYFRKMFKKYTGVAPAQYHLQLRIIRAKELLVSTNKSITEISFQLGFQNIYHFSLLFKKKTGMSPSDFRKGLN</sequence>
<dbReference type="Pfam" id="PF12833">
    <property type="entry name" value="HTH_18"/>
    <property type="match status" value="1"/>
</dbReference>
<keyword evidence="3" id="KW-0804">Transcription</keyword>
<dbReference type="OrthoDB" id="9782911at2"/>
<dbReference type="Proteomes" id="UP000032544">
    <property type="component" value="Unassembled WGS sequence"/>
</dbReference>
<dbReference type="InterPro" id="IPR037923">
    <property type="entry name" value="HTH-like"/>
</dbReference>
<evidence type="ECO:0000313" key="5">
    <source>
        <dbReference type="EMBL" id="KJF43500.1"/>
    </source>
</evidence>
<evidence type="ECO:0000313" key="6">
    <source>
        <dbReference type="Proteomes" id="UP000032544"/>
    </source>
</evidence>
<name>A0A0D8J923_9BACT</name>
<dbReference type="InterPro" id="IPR018060">
    <property type="entry name" value="HTH_AraC"/>
</dbReference>